<dbReference type="EMBL" id="UGQU01000002">
    <property type="protein sequence ID" value="STZ63047.1"/>
    <property type="molecule type" value="Genomic_DNA"/>
</dbReference>
<keyword evidence="1" id="KW-0472">Membrane</keyword>
<keyword evidence="1" id="KW-0812">Transmembrane</keyword>
<feature type="transmembrane region" description="Helical" evidence="1">
    <location>
        <begin position="6"/>
        <end position="23"/>
    </location>
</feature>
<accession>A0A378TQQ2</accession>
<keyword evidence="1" id="KW-1133">Transmembrane helix</keyword>
<evidence type="ECO:0000313" key="2">
    <source>
        <dbReference type="EMBL" id="STZ63047.1"/>
    </source>
</evidence>
<proteinExistence type="predicted"/>
<sequence>MTFSWIGCILNLIIAFIFIIFKIKIINKNYAKIFGIGFFIYFLSSFLFFHSDMNVGQALVFVLGCGLFGGVSSTILAKFILPKY</sequence>
<organism evidence="2 3">
    <name type="scientific">Moraxella lacunata</name>
    <dbReference type="NCBI Taxonomy" id="477"/>
    <lineage>
        <taxon>Bacteria</taxon>
        <taxon>Pseudomonadati</taxon>
        <taxon>Pseudomonadota</taxon>
        <taxon>Gammaproteobacteria</taxon>
        <taxon>Moraxellales</taxon>
        <taxon>Moraxellaceae</taxon>
        <taxon>Moraxella</taxon>
    </lineage>
</organism>
<name>A0A378TQQ2_MORLA</name>
<evidence type="ECO:0000256" key="1">
    <source>
        <dbReference type="SAM" id="Phobius"/>
    </source>
</evidence>
<dbReference type="AlphaFoldDB" id="A0A378TQQ2"/>
<feature type="transmembrane region" description="Helical" evidence="1">
    <location>
        <begin position="30"/>
        <end position="49"/>
    </location>
</feature>
<feature type="transmembrane region" description="Helical" evidence="1">
    <location>
        <begin position="55"/>
        <end position="81"/>
    </location>
</feature>
<protein>
    <submittedName>
        <fullName evidence="2">Uncharacterized protein</fullName>
    </submittedName>
</protein>
<reference evidence="2 3" key="1">
    <citation type="submission" date="2018-06" db="EMBL/GenBank/DDBJ databases">
        <authorList>
            <consortium name="Pathogen Informatics"/>
            <person name="Doyle S."/>
        </authorList>
    </citation>
    <scope>NUCLEOTIDE SEQUENCE [LARGE SCALE GENOMIC DNA]</scope>
    <source>
        <strain evidence="2 3">NCTC10359</strain>
    </source>
</reference>
<dbReference type="Proteomes" id="UP000254437">
    <property type="component" value="Unassembled WGS sequence"/>
</dbReference>
<evidence type="ECO:0000313" key="3">
    <source>
        <dbReference type="Proteomes" id="UP000254437"/>
    </source>
</evidence>
<gene>
    <name evidence="2" type="ORF">NCTC10359_01460</name>
</gene>